<sequence>MPAASSLRRLLSAPFAVTPRCAIFFRRWVALLVLLEAASRWDALRWLYTDSGALPRRLVLPDPAEDPLAWAVCAHAWHGSLAWAQALTALQASAAVGLFFGARGAGVLAWWLHLSACLRVPPLIFILDRYLHLLLAFAVLLPTPPPSGGSSLASLLLAALRRAAGAAWRGGGGPGCGSRATPGVLWRALLHNRWDVFASAEEHVVWEIAPARLSDGAVVDLWRGTEEVSWAVPEEEAPAHGGRWRSLPLTAERGEDEEAQFWGALCDEWEARERERSGSEDDFETLFRAQLARMGYDASALPPGTGAQVAAVAHDGFHGNLQLPVGIDCIEARVKVVEAGMAKPMNWGALTPAGGTPIGIKELSALERELAALKKPGAEARKEAADAAAAAAGGLLLR</sequence>
<dbReference type="Proteomes" id="UP000013827">
    <property type="component" value="Unassembled WGS sequence"/>
</dbReference>
<accession>A0A0D3KB33</accession>
<reference evidence="2" key="1">
    <citation type="journal article" date="2013" name="Nature">
        <title>Pan genome of the phytoplankton Emiliania underpins its global distribution.</title>
        <authorList>
            <person name="Read B.A."/>
            <person name="Kegel J."/>
            <person name="Klute M.J."/>
            <person name="Kuo A."/>
            <person name="Lefebvre S.C."/>
            <person name="Maumus F."/>
            <person name="Mayer C."/>
            <person name="Miller J."/>
            <person name="Monier A."/>
            <person name="Salamov A."/>
            <person name="Young J."/>
            <person name="Aguilar M."/>
            <person name="Claverie J.M."/>
            <person name="Frickenhaus S."/>
            <person name="Gonzalez K."/>
            <person name="Herman E.K."/>
            <person name="Lin Y.C."/>
            <person name="Napier J."/>
            <person name="Ogata H."/>
            <person name="Sarno A.F."/>
            <person name="Shmutz J."/>
            <person name="Schroeder D."/>
            <person name="de Vargas C."/>
            <person name="Verret F."/>
            <person name="von Dassow P."/>
            <person name="Valentin K."/>
            <person name="Van de Peer Y."/>
            <person name="Wheeler G."/>
            <person name="Dacks J.B."/>
            <person name="Delwiche C.F."/>
            <person name="Dyhrman S.T."/>
            <person name="Glockner G."/>
            <person name="John U."/>
            <person name="Richards T."/>
            <person name="Worden A.Z."/>
            <person name="Zhang X."/>
            <person name="Grigoriev I.V."/>
            <person name="Allen A.E."/>
            <person name="Bidle K."/>
            <person name="Borodovsky M."/>
            <person name="Bowler C."/>
            <person name="Brownlee C."/>
            <person name="Cock J.M."/>
            <person name="Elias M."/>
            <person name="Gladyshev V.N."/>
            <person name="Groth M."/>
            <person name="Guda C."/>
            <person name="Hadaegh A."/>
            <person name="Iglesias-Rodriguez M.D."/>
            <person name="Jenkins J."/>
            <person name="Jones B.M."/>
            <person name="Lawson T."/>
            <person name="Leese F."/>
            <person name="Lindquist E."/>
            <person name="Lobanov A."/>
            <person name="Lomsadze A."/>
            <person name="Malik S.B."/>
            <person name="Marsh M.E."/>
            <person name="Mackinder L."/>
            <person name="Mock T."/>
            <person name="Mueller-Roeber B."/>
            <person name="Pagarete A."/>
            <person name="Parker M."/>
            <person name="Probert I."/>
            <person name="Quesneville H."/>
            <person name="Raines C."/>
            <person name="Rensing S.A."/>
            <person name="Riano-Pachon D.M."/>
            <person name="Richier S."/>
            <person name="Rokitta S."/>
            <person name="Shiraiwa Y."/>
            <person name="Soanes D.M."/>
            <person name="van der Giezen M."/>
            <person name="Wahlund T.M."/>
            <person name="Williams B."/>
            <person name="Wilson W."/>
            <person name="Wolfe G."/>
            <person name="Wurch L.L."/>
        </authorList>
    </citation>
    <scope>NUCLEOTIDE SEQUENCE</scope>
</reference>
<proteinExistence type="predicted"/>
<protein>
    <submittedName>
        <fullName evidence="1">Uncharacterized protein</fullName>
    </submittedName>
</protein>
<dbReference type="PANTHER" id="PTHR39535:SF2">
    <property type="entry name" value="HTTM DOMAIN-CONTAINING PROTEIN"/>
    <property type="match status" value="1"/>
</dbReference>
<dbReference type="RefSeq" id="XP_005785397.1">
    <property type="nucleotide sequence ID" value="XM_005785340.1"/>
</dbReference>
<dbReference type="HOGENOM" id="CLU_693442_0_0_1"/>
<keyword evidence="2" id="KW-1185">Reference proteome</keyword>
<dbReference type="EnsemblProtists" id="EOD32968">
    <property type="protein sequence ID" value="EOD32968"/>
    <property type="gene ID" value="EMIHUDRAFT_230137"/>
</dbReference>
<dbReference type="InterPro" id="IPR052964">
    <property type="entry name" value="Sporulation_signal_mat"/>
</dbReference>
<organism evidence="1 2">
    <name type="scientific">Emiliania huxleyi (strain CCMP1516)</name>
    <dbReference type="NCBI Taxonomy" id="280463"/>
    <lineage>
        <taxon>Eukaryota</taxon>
        <taxon>Haptista</taxon>
        <taxon>Haptophyta</taxon>
        <taxon>Prymnesiophyceae</taxon>
        <taxon>Isochrysidales</taxon>
        <taxon>Noelaerhabdaceae</taxon>
        <taxon>Emiliania</taxon>
    </lineage>
</organism>
<reference evidence="1" key="2">
    <citation type="submission" date="2024-10" db="UniProtKB">
        <authorList>
            <consortium name="EnsemblProtists"/>
        </authorList>
    </citation>
    <scope>IDENTIFICATION</scope>
</reference>
<name>A0A0D3KB33_EMIH1</name>
<dbReference type="PANTHER" id="PTHR39535">
    <property type="entry name" value="SPORULATION-DELAYING PROTEIN SDPB"/>
    <property type="match status" value="1"/>
</dbReference>
<evidence type="ECO:0000313" key="2">
    <source>
        <dbReference type="Proteomes" id="UP000013827"/>
    </source>
</evidence>
<dbReference type="GeneID" id="17278240"/>
<dbReference type="PaxDb" id="2903-EOD32968"/>
<evidence type="ECO:0000313" key="1">
    <source>
        <dbReference type="EnsemblProtists" id="EOD32968"/>
    </source>
</evidence>
<dbReference type="KEGG" id="ehx:EMIHUDRAFT_230137"/>
<dbReference type="AlphaFoldDB" id="A0A0D3KB33"/>